<organism evidence="2 3">
    <name type="scientific">Plutella xylostella</name>
    <name type="common">Diamondback moth</name>
    <name type="synonym">Plutella maculipennis</name>
    <dbReference type="NCBI Taxonomy" id="51655"/>
    <lineage>
        <taxon>Eukaryota</taxon>
        <taxon>Metazoa</taxon>
        <taxon>Ecdysozoa</taxon>
        <taxon>Arthropoda</taxon>
        <taxon>Hexapoda</taxon>
        <taxon>Insecta</taxon>
        <taxon>Pterygota</taxon>
        <taxon>Neoptera</taxon>
        <taxon>Endopterygota</taxon>
        <taxon>Lepidoptera</taxon>
        <taxon>Glossata</taxon>
        <taxon>Ditrysia</taxon>
        <taxon>Yponomeutoidea</taxon>
        <taxon>Plutellidae</taxon>
        <taxon>Plutella</taxon>
    </lineage>
</organism>
<reference evidence="2 3" key="1">
    <citation type="submission" date="2021-06" db="EMBL/GenBank/DDBJ databases">
        <title>A haploid diamondback moth (Plutella xylostella L.) genome assembly resolves 31 chromosomes and identifies a diamide resistance mutation.</title>
        <authorList>
            <person name="Ward C.M."/>
            <person name="Perry K.D."/>
            <person name="Baker G."/>
            <person name="Powis K."/>
            <person name="Heckel D.G."/>
            <person name="Baxter S.W."/>
        </authorList>
    </citation>
    <scope>NUCLEOTIDE SEQUENCE [LARGE SCALE GENOMIC DNA]</scope>
    <source>
        <strain evidence="2 3">LV</strain>
        <tissue evidence="2">Single pupa</tissue>
    </source>
</reference>
<feature type="region of interest" description="Disordered" evidence="1">
    <location>
        <begin position="1"/>
        <end position="112"/>
    </location>
</feature>
<evidence type="ECO:0000256" key="1">
    <source>
        <dbReference type="SAM" id="MobiDB-lite"/>
    </source>
</evidence>
<sequence length="166" mass="18309">MNVTDTFIDPNPCKCVDEPKEEKEPEVDEGLPGVNIKKKEDDDDDKDEAYGFAGISKGSTRKNTGRFAKGGTPEPSQAEEKNRSAGHASSNIEPGAILTKRPSKRFNRVPSTRSYKERRIYMLTNATSAIQNNSNNAAEANVTNEDTDSGLEEIIKEIVKNRDSTM</sequence>
<evidence type="ECO:0000313" key="3">
    <source>
        <dbReference type="Proteomes" id="UP000823941"/>
    </source>
</evidence>
<name>A0ABQ7R1H6_PLUXY</name>
<dbReference type="EMBL" id="JAHIBW010000004">
    <property type="protein sequence ID" value="KAG7311135.1"/>
    <property type="molecule type" value="Genomic_DNA"/>
</dbReference>
<gene>
    <name evidence="2" type="ORF">JYU34_002121</name>
</gene>
<evidence type="ECO:0000313" key="2">
    <source>
        <dbReference type="EMBL" id="KAG7311135.1"/>
    </source>
</evidence>
<accession>A0ABQ7R1H6</accession>
<comment type="caution">
    <text evidence="2">The sequence shown here is derived from an EMBL/GenBank/DDBJ whole genome shotgun (WGS) entry which is preliminary data.</text>
</comment>
<keyword evidence="3" id="KW-1185">Reference proteome</keyword>
<dbReference type="Proteomes" id="UP000823941">
    <property type="component" value="Chromosome 4"/>
</dbReference>
<proteinExistence type="predicted"/>
<protein>
    <submittedName>
        <fullName evidence="2">Uncharacterized protein</fullName>
    </submittedName>
</protein>